<dbReference type="Pfam" id="PF07732">
    <property type="entry name" value="Cu-oxidase_3"/>
    <property type="match status" value="2"/>
</dbReference>
<evidence type="ECO:0000259" key="4">
    <source>
        <dbReference type="Pfam" id="PF00394"/>
    </source>
</evidence>
<sequence>MKNVSRRNFMALAAGAAASAAAPKGNAQQHPAEHHMTMEEAAPLPLQANEEHFVPDYTLEVKWKIMTIDGHKVKVRAYNDTIPGPPIIAKPGTTVKVRVKNRLTPYDSKDWGGDMNVPHQLDHTNLHLHGLDIAPHIFEPLGTSEVTAPMISIGPGEYKDYPFVIPKDQSPGLNWYHPHAHGSTAVQAVSGMAGGILVPGAIDEVPEIKAAADYLLVVQDIGLFKTDEPHADYTESFEPKQNAIWQTFAKDKSESVTIDGKPTNPPQSCGFTTGDYHLRFYMVNGTPFFREAHNFEKPTSPKHKQLEAPVFKMRPGEVARFRMLNGCSDLMMPVQVEEHTMYLLAMDGNNFDHPWPKEYVNNASQVVLAPANRAEFLIRACDTPGKYKILQLAQNAQFLEAVQKTIAVIEVEGEPMDMKIPRDLPPLTRDTPIRPDEIVRKRRFIFSGRFPGEKNPVVGIDFMINNQLYDEFAVPTTVYRGTCEEWTIEVPDSARGGTEGHPFHIHVNNFEVVSQAGIEPQHRLVQDTIWVAQDTATVIRMRFQEWIGKSVFHCHILPHEDTGMMQNFLILPEHPKHHHQRTIESLGEKNS</sequence>
<dbReference type="PANTHER" id="PTHR11709">
    <property type="entry name" value="MULTI-COPPER OXIDASE"/>
    <property type="match status" value="1"/>
</dbReference>
<proteinExistence type="predicted"/>
<dbReference type="OrthoDB" id="9757546at2"/>
<keyword evidence="8" id="KW-1185">Reference proteome</keyword>
<feature type="domain" description="Plastocyanin-like" evidence="5">
    <location>
        <begin position="461"/>
        <end position="572"/>
    </location>
</feature>
<evidence type="ECO:0000256" key="2">
    <source>
        <dbReference type="ARBA" id="ARBA00023002"/>
    </source>
</evidence>
<evidence type="ECO:0000256" key="3">
    <source>
        <dbReference type="SAM" id="SignalP"/>
    </source>
</evidence>
<dbReference type="AlphaFoldDB" id="A0A5B9EC85"/>
<evidence type="ECO:0000256" key="1">
    <source>
        <dbReference type="ARBA" id="ARBA00022723"/>
    </source>
</evidence>
<dbReference type="GO" id="GO:0016491">
    <property type="term" value="F:oxidoreductase activity"/>
    <property type="evidence" value="ECO:0007669"/>
    <property type="project" value="UniProtKB-KW"/>
</dbReference>
<name>A0A5B9EC85_9BACT</name>
<keyword evidence="2" id="KW-0560">Oxidoreductase</keyword>
<accession>A0A5B9EC85</accession>
<protein>
    <recommendedName>
        <fullName evidence="9">Copper oxidase</fullName>
    </recommendedName>
</protein>
<feature type="signal peptide" evidence="3">
    <location>
        <begin position="1"/>
        <end position="20"/>
    </location>
</feature>
<dbReference type="RefSeq" id="WP_147647107.1">
    <property type="nucleotide sequence ID" value="NZ_CP042806.1"/>
</dbReference>
<gene>
    <name evidence="7" type="ORF">FTW19_07855</name>
</gene>
<reference evidence="7 8" key="1">
    <citation type="submission" date="2019-08" db="EMBL/GenBank/DDBJ databases">
        <title>Complete genome sequence of Terriglobus albidus strain ORNL.</title>
        <authorList>
            <person name="Podar M."/>
        </authorList>
    </citation>
    <scope>NUCLEOTIDE SEQUENCE [LARGE SCALE GENOMIC DNA]</scope>
    <source>
        <strain evidence="7 8">ORNL</strain>
    </source>
</reference>
<keyword evidence="1" id="KW-0479">Metal-binding</keyword>
<dbReference type="Pfam" id="PF07731">
    <property type="entry name" value="Cu-oxidase_2"/>
    <property type="match status" value="1"/>
</dbReference>
<organism evidence="7 8">
    <name type="scientific">Terriglobus albidus</name>
    <dbReference type="NCBI Taxonomy" id="1592106"/>
    <lineage>
        <taxon>Bacteria</taxon>
        <taxon>Pseudomonadati</taxon>
        <taxon>Acidobacteriota</taxon>
        <taxon>Terriglobia</taxon>
        <taxon>Terriglobales</taxon>
        <taxon>Acidobacteriaceae</taxon>
        <taxon>Terriglobus</taxon>
    </lineage>
</organism>
<dbReference type="InterPro" id="IPR011707">
    <property type="entry name" value="Cu-oxidase-like_N"/>
</dbReference>
<dbReference type="Gene3D" id="2.60.40.420">
    <property type="entry name" value="Cupredoxins - blue copper proteins"/>
    <property type="match status" value="3"/>
</dbReference>
<evidence type="ECO:0008006" key="9">
    <source>
        <dbReference type="Google" id="ProtNLM"/>
    </source>
</evidence>
<evidence type="ECO:0000259" key="5">
    <source>
        <dbReference type="Pfam" id="PF07731"/>
    </source>
</evidence>
<dbReference type="CDD" id="cd13853">
    <property type="entry name" value="CuRO_1_Tth-MCO_like"/>
    <property type="match status" value="1"/>
</dbReference>
<dbReference type="InterPro" id="IPR006311">
    <property type="entry name" value="TAT_signal"/>
</dbReference>
<dbReference type="InterPro" id="IPR045087">
    <property type="entry name" value="Cu-oxidase_fam"/>
</dbReference>
<dbReference type="InterPro" id="IPR011706">
    <property type="entry name" value="Cu-oxidase_C"/>
</dbReference>
<dbReference type="EMBL" id="CP042806">
    <property type="protein sequence ID" value="QEE27917.1"/>
    <property type="molecule type" value="Genomic_DNA"/>
</dbReference>
<keyword evidence="3" id="KW-0732">Signal</keyword>
<evidence type="ECO:0000313" key="7">
    <source>
        <dbReference type="EMBL" id="QEE27917.1"/>
    </source>
</evidence>
<dbReference type="InterPro" id="IPR001117">
    <property type="entry name" value="Cu-oxidase_2nd"/>
</dbReference>
<feature type="domain" description="Plastocyanin-like" evidence="6">
    <location>
        <begin position="123"/>
        <end position="198"/>
    </location>
</feature>
<dbReference type="InterPro" id="IPR008972">
    <property type="entry name" value="Cupredoxin"/>
</dbReference>
<dbReference type="Pfam" id="PF00394">
    <property type="entry name" value="Cu-oxidase"/>
    <property type="match status" value="1"/>
</dbReference>
<dbReference type="PANTHER" id="PTHR11709:SF2">
    <property type="entry name" value="MULTICOPPER OXIDASE LPR1"/>
    <property type="match status" value="1"/>
</dbReference>
<feature type="domain" description="Plastocyanin-like" evidence="4">
    <location>
        <begin position="280"/>
        <end position="392"/>
    </location>
</feature>
<feature type="chain" id="PRO_5022842476" description="Copper oxidase" evidence="3">
    <location>
        <begin position="21"/>
        <end position="591"/>
    </location>
</feature>
<dbReference type="PROSITE" id="PS00080">
    <property type="entry name" value="MULTICOPPER_OXIDASE2"/>
    <property type="match status" value="1"/>
</dbReference>
<dbReference type="SUPFAM" id="SSF49503">
    <property type="entry name" value="Cupredoxins"/>
    <property type="match status" value="3"/>
</dbReference>
<evidence type="ECO:0000259" key="6">
    <source>
        <dbReference type="Pfam" id="PF07732"/>
    </source>
</evidence>
<evidence type="ECO:0000313" key="8">
    <source>
        <dbReference type="Proteomes" id="UP000321820"/>
    </source>
</evidence>
<dbReference type="Proteomes" id="UP000321820">
    <property type="component" value="Chromosome"/>
</dbReference>
<dbReference type="PROSITE" id="PS51318">
    <property type="entry name" value="TAT"/>
    <property type="match status" value="1"/>
</dbReference>
<dbReference type="GO" id="GO:0005507">
    <property type="term" value="F:copper ion binding"/>
    <property type="evidence" value="ECO:0007669"/>
    <property type="project" value="InterPro"/>
</dbReference>
<dbReference type="KEGG" id="talb:FTW19_07855"/>
<feature type="domain" description="Plastocyanin-like" evidence="6">
    <location>
        <begin position="61"/>
        <end position="104"/>
    </location>
</feature>
<dbReference type="InterPro" id="IPR002355">
    <property type="entry name" value="Cu_oxidase_Cu_BS"/>
</dbReference>